<comment type="caution">
    <text evidence="5">The sequence shown here is derived from an EMBL/GenBank/DDBJ whole genome shotgun (WGS) entry which is preliminary data.</text>
</comment>
<gene>
    <name evidence="5" type="ORF">FNH05_00955</name>
</gene>
<evidence type="ECO:0000313" key="5">
    <source>
        <dbReference type="EMBL" id="TVT62488.1"/>
    </source>
</evidence>
<feature type="compositionally biased region" description="Basic residues" evidence="3">
    <location>
        <begin position="212"/>
        <end position="222"/>
    </location>
</feature>
<dbReference type="Gene3D" id="1.10.357.10">
    <property type="entry name" value="Tetracycline Repressor, domain 2"/>
    <property type="match status" value="1"/>
</dbReference>
<feature type="domain" description="HTH tetR-type" evidence="4">
    <location>
        <begin position="9"/>
        <end position="69"/>
    </location>
</feature>
<dbReference type="InterPro" id="IPR009057">
    <property type="entry name" value="Homeodomain-like_sf"/>
</dbReference>
<feature type="DNA-binding region" description="H-T-H motif" evidence="2">
    <location>
        <begin position="32"/>
        <end position="51"/>
    </location>
</feature>
<reference evidence="5 6" key="1">
    <citation type="submission" date="2019-07" db="EMBL/GenBank/DDBJ databases">
        <authorList>
            <person name="Duangmal K."/>
            <person name="Teo W.F.A."/>
        </authorList>
    </citation>
    <scope>NUCLEOTIDE SEQUENCE [LARGE SCALE GENOMIC DNA]</scope>
    <source>
        <strain evidence="5 6">TBRC 6029</strain>
    </source>
</reference>
<dbReference type="SUPFAM" id="SSF46689">
    <property type="entry name" value="Homeodomain-like"/>
    <property type="match status" value="1"/>
</dbReference>
<dbReference type="PROSITE" id="PS50977">
    <property type="entry name" value="HTH_TETR_2"/>
    <property type="match status" value="1"/>
</dbReference>
<dbReference type="InterPro" id="IPR001647">
    <property type="entry name" value="HTH_TetR"/>
</dbReference>
<dbReference type="GO" id="GO:0003677">
    <property type="term" value="F:DNA binding"/>
    <property type="evidence" value="ECO:0007669"/>
    <property type="project" value="UniProtKB-UniRule"/>
</dbReference>
<evidence type="ECO:0000256" key="1">
    <source>
        <dbReference type="ARBA" id="ARBA00023125"/>
    </source>
</evidence>
<evidence type="ECO:0000313" key="6">
    <source>
        <dbReference type="Proteomes" id="UP000320011"/>
    </source>
</evidence>
<feature type="region of interest" description="Disordered" evidence="3">
    <location>
        <begin position="197"/>
        <end position="222"/>
    </location>
</feature>
<organism evidence="5 6">
    <name type="scientific">Amycolatopsis rhizosphaerae</name>
    <dbReference type="NCBI Taxonomy" id="2053003"/>
    <lineage>
        <taxon>Bacteria</taxon>
        <taxon>Bacillati</taxon>
        <taxon>Actinomycetota</taxon>
        <taxon>Actinomycetes</taxon>
        <taxon>Pseudonocardiales</taxon>
        <taxon>Pseudonocardiaceae</taxon>
        <taxon>Amycolatopsis</taxon>
    </lineage>
</organism>
<dbReference type="RefSeq" id="WP_144584894.1">
    <property type="nucleotide sequence ID" value="NZ_VJWX01000004.1"/>
</dbReference>
<name>A0A558DN99_9PSEU</name>
<dbReference type="Proteomes" id="UP000320011">
    <property type="component" value="Unassembled WGS sequence"/>
</dbReference>
<dbReference type="Pfam" id="PF17940">
    <property type="entry name" value="TetR_C_31"/>
    <property type="match status" value="1"/>
</dbReference>
<dbReference type="InterPro" id="IPR041583">
    <property type="entry name" value="TetR_C_31"/>
</dbReference>
<evidence type="ECO:0000259" key="4">
    <source>
        <dbReference type="PROSITE" id="PS50977"/>
    </source>
</evidence>
<evidence type="ECO:0000256" key="3">
    <source>
        <dbReference type="SAM" id="MobiDB-lite"/>
    </source>
</evidence>
<keyword evidence="6" id="KW-1185">Reference proteome</keyword>
<reference evidence="5 6" key="2">
    <citation type="submission" date="2019-08" db="EMBL/GenBank/DDBJ databases">
        <title>Amycolatopsis acidicola sp. nov., isolated from peat swamp forest soil.</title>
        <authorList>
            <person name="Srisuk N."/>
        </authorList>
    </citation>
    <scope>NUCLEOTIDE SEQUENCE [LARGE SCALE GENOMIC DNA]</scope>
    <source>
        <strain evidence="5 6">TBRC 6029</strain>
    </source>
</reference>
<protein>
    <submittedName>
        <fullName evidence="5">TetR family transcriptional regulator</fullName>
    </submittedName>
</protein>
<dbReference type="EMBL" id="VJWX01000004">
    <property type="protein sequence ID" value="TVT62488.1"/>
    <property type="molecule type" value="Genomic_DNA"/>
</dbReference>
<dbReference type="OrthoDB" id="7506349at2"/>
<dbReference type="AlphaFoldDB" id="A0A558DN99"/>
<proteinExistence type="predicted"/>
<accession>A0A558DN99</accession>
<evidence type="ECO:0000256" key="2">
    <source>
        <dbReference type="PROSITE-ProRule" id="PRU00335"/>
    </source>
</evidence>
<sequence>MSTNAASGSERREAIAESGIRIIARDGVRALTHRAVDNEAGIPQGSTSYHAKTRLALLELIVNALAERSTADARKLADSLNTAFESGHRLDIADLAAMIAGLVETLAARRDDMRARYALILELDDAPLLRHKLTTQSELHAIARQVTASALASAGLPNSDDRVEELIALTDSLVFHRTAIDETISLETILAAYLHGTSLRQSSPPRPSSPTHPRRRPGHPGS</sequence>
<keyword evidence="1 2" id="KW-0238">DNA-binding</keyword>